<evidence type="ECO:0000313" key="9">
    <source>
        <dbReference type="Proteomes" id="UP000224915"/>
    </source>
</evidence>
<comment type="caution">
    <text evidence="8">The sequence shown here is derived from an EMBL/GenBank/DDBJ whole genome shotgun (WGS) entry which is preliminary data.</text>
</comment>
<feature type="transmembrane region" description="Helical" evidence="6">
    <location>
        <begin position="73"/>
        <end position="90"/>
    </location>
</feature>
<feature type="transmembrane region" description="Helical" evidence="6">
    <location>
        <begin position="333"/>
        <end position="351"/>
    </location>
</feature>
<dbReference type="RefSeq" id="WP_211283064.1">
    <property type="nucleotide sequence ID" value="NZ_PDJD01000001.1"/>
</dbReference>
<sequence length="505" mass="53249">MSTSARSIQSYLDETPQWPDGTRLVQAPMTGMQQLIFALASAGKLFEGLVVFMNGVALPLVTLDFSLTTTQQGMVTAAPLFGILLGAIALGNLSDRFGRKQVFIAEMLAFTVFLVGLALAPTFPVMLLCLIGTGVALGSDYPVAHLMLSETMSSRARSRTVLGAFAFQAVGAVVGSIIAVVILRLMPGDASSWRVMFAVAILPALAVSTGRFFVVQSPHWALTKGHSVLAHEALTRLLARSPAYPERVVIKAPKKPKGKHKATFADLFRKKKARRATILASVPWFLQDLGTYGIGIFTPVIVATTFGSGAAQTDTDDHSVAAVVASSLEGAEAAVFIDAFLVIGILVAIRYVDRVGSIRLQIWGFLGCGLGLGIAALSGAFVGAPQTALIFLGFIVFNFATNAGPNSQTYLLAGEVFPTKIRGTGAGFAAAFAKIGAVMTSFLFPILLAAIGQTALLLILIATSALGAWVTHRFQIRTTGVNLEEMQFEDPEQTGSAGALAQPAR</sequence>
<feature type="transmembrane region" description="Helical" evidence="6">
    <location>
        <begin position="426"/>
        <end position="444"/>
    </location>
</feature>
<proteinExistence type="predicted"/>
<reference evidence="8 9" key="1">
    <citation type="submission" date="2017-10" db="EMBL/GenBank/DDBJ databases">
        <title>Sequencing the genomes of 1000 actinobacteria strains.</title>
        <authorList>
            <person name="Klenk H.-P."/>
        </authorList>
    </citation>
    <scope>NUCLEOTIDE SEQUENCE [LARGE SCALE GENOMIC DNA]</scope>
    <source>
        <strain evidence="8 9">DSM 21801</strain>
    </source>
</reference>
<evidence type="ECO:0000256" key="3">
    <source>
        <dbReference type="ARBA" id="ARBA00022692"/>
    </source>
</evidence>
<dbReference type="CDD" id="cd17316">
    <property type="entry name" value="MFS_SV2_like"/>
    <property type="match status" value="1"/>
</dbReference>
<keyword evidence="3 6" id="KW-0812">Transmembrane</keyword>
<feature type="transmembrane region" description="Helical" evidence="6">
    <location>
        <begin position="195"/>
        <end position="214"/>
    </location>
</feature>
<evidence type="ECO:0000256" key="2">
    <source>
        <dbReference type="ARBA" id="ARBA00022448"/>
    </source>
</evidence>
<dbReference type="PANTHER" id="PTHR23511">
    <property type="entry name" value="SYNAPTIC VESICLE GLYCOPROTEIN 2"/>
    <property type="match status" value="1"/>
</dbReference>
<feature type="transmembrane region" description="Helical" evidence="6">
    <location>
        <begin position="363"/>
        <end position="382"/>
    </location>
</feature>
<keyword evidence="4 6" id="KW-1133">Transmembrane helix</keyword>
<organism evidence="8 9">
    <name type="scientific">Serinibacter salmoneus</name>
    <dbReference type="NCBI Taxonomy" id="556530"/>
    <lineage>
        <taxon>Bacteria</taxon>
        <taxon>Bacillati</taxon>
        <taxon>Actinomycetota</taxon>
        <taxon>Actinomycetes</taxon>
        <taxon>Micrococcales</taxon>
        <taxon>Beutenbergiaceae</taxon>
        <taxon>Serinibacter</taxon>
    </lineage>
</organism>
<evidence type="ECO:0000256" key="4">
    <source>
        <dbReference type="ARBA" id="ARBA00022989"/>
    </source>
</evidence>
<keyword evidence="8" id="KW-0762">Sugar transport</keyword>
<dbReference type="InterPro" id="IPR005829">
    <property type="entry name" value="Sugar_transporter_CS"/>
</dbReference>
<evidence type="ECO:0000256" key="1">
    <source>
        <dbReference type="ARBA" id="ARBA00004651"/>
    </source>
</evidence>
<evidence type="ECO:0000313" key="8">
    <source>
        <dbReference type="EMBL" id="PFG19472.1"/>
    </source>
</evidence>
<feature type="transmembrane region" description="Helical" evidence="6">
    <location>
        <begin position="450"/>
        <end position="470"/>
    </location>
</feature>
<comment type="subcellular location">
    <subcellularLocation>
        <location evidence="1">Cell membrane</location>
        <topology evidence="1">Multi-pass membrane protein</topology>
    </subcellularLocation>
</comment>
<dbReference type="EMBL" id="PDJD01000001">
    <property type="protein sequence ID" value="PFG19472.1"/>
    <property type="molecule type" value="Genomic_DNA"/>
</dbReference>
<dbReference type="InterPro" id="IPR005828">
    <property type="entry name" value="MFS_sugar_transport-like"/>
</dbReference>
<dbReference type="GO" id="GO:0022857">
    <property type="term" value="F:transmembrane transporter activity"/>
    <property type="evidence" value="ECO:0007669"/>
    <property type="project" value="InterPro"/>
</dbReference>
<accession>A0A2A9D0J8</accession>
<dbReference type="GO" id="GO:0005886">
    <property type="term" value="C:plasma membrane"/>
    <property type="evidence" value="ECO:0007669"/>
    <property type="project" value="UniProtKB-SubCell"/>
</dbReference>
<dbReference type="PROSITE" id="PS50850">
    <property type="entry name" value="MFS"/>
    <property type="match status" value="1"/>
</dbReference>
<dbReference type="PROSITE" id="PS00216">
    <property type="entry name" value="SUGAR_TRANSPORT_1"/>
    <property type="match status" value="1"/>
</dbReference>
<keyword evidence="5 6" id="KW-0472">Membrane</keyword>
<evidence type="ECO:0000259" key="7">
    <source>
        <dbReference type="PROSITE" id="PS50850"/>
    </source>
</evidence>
<keyword evidence="9" id="KW-1185">Reference proteome</keyword>
<feature type="transmembrane region" description="Helical" evidence="6">
    <location>
        <begin position="125"/>
        <end position="148"/>
    </location>
</feature>
<evidence type="ECO:0000256" key="5">
    <source>
        <dbReference type="ARBA" id="ARBA00023136"/>
    </source>
</evidence>
<feature type="transmembrane region" description="Helical" evidence="6">
    <location>
        <begin position="102"/>
        <end position="119"/>
    </location>
</feature>
<name>A0A2A9D0J8_9MICO</name>
<feature type="domain" description="Major facilitator superfamily (MFS) profile" evidence="7">
    <location>
        <begin position="36"/>
        <end position="479"/>
    </location>
</feature>
<dbReference type="PANTHER" id="PTHR23511:SF34">
    <property type="entry name" value="SYNAPTIC VESICLE GLYCOPROTEIN 2"/>
    <property type="match status" value="1"/>
</dbReference>
<dbReference type="AlphaFoldDB" id="A0A2A9D0J8"/>
<evidence type="ECO:0000256" key="6">
    <source>
        <dbReference type="SAM" id="Phobius"/>
    </source>
</evidence>
<keyword evidence="2" id="KW-0813">Transport</keyword>
<feature type="transmembrane region" description="Helical" evidence="6">
    <location>
        <begin position="35"/>
        <end position="61"/>
    </location>
</feature>
<dbReference type="Proteomes" id="UP000224915">
    <property type="component" value="Unassembled WGS sequence"/>
</dbReference>
<protein>
    <submittedName>
        <fullName evidence="8">Sugar transport protein</fullName>
    </submittedName>
</protein>
<feature type="transmembrane region" description="Helical" evidence="6">
    <location>
        <begin position="388"/>
        <end position="405"/>
    </location>
</feature>
<feature type="transmembrane region" description="Helical" evidence="6">
    <location>
        <begin position="160"/>
        <end position="183"/>
    </location>
</feature>
<dbReference type="InterPro" id="IPR020846">
    <property type="entry name" value="MFS_dom"/>
</dbReference>
<dbReference type="SUPFAM" id="SSF103473">
    <property type="entry name" value="MFS general substrate transporter"/>
    <property type="match status" value="1"/>
</dbReference>
<gene>
    <name evidence="8" type="ORF">ATL40_1035</name>
</gene>
<dbReference type="InterPro" id="IPR036259">
    <property type="entry name" value="MFS_trans_sf"/>
</dbReference>
<dbReference type="Gene3D" id="1.20.1250.20">
    <property type="entry name" value="MFS general substrate transporter like domains"/>
    <property type="match status" value="1"/>
</dbReference>
<feature type="transmembrane region" description="Helical" evidence="6">
    <location>
        <begin position="278"/>
        <end position="302"/>
    </location>
</feature>
<dbReference type="Pfam" id="PF00083">
    <property type="entry name" value="Sugar_tr"/>
    <property type="match status" value="1"/>
</dbReference>